<comment type="caution">
    <text evidence="2">The sequence shown here is derived from an EMBL/GenBank/DDBJ whole genome shotgun (WGS) entry which is preliminary data.</text>
</comment>
<evidence type="ECO:0000256" key="1">
    <source>
        <dbReference type="SAM" id="MobiDB-lite"/>
    </source>
</evidence>
<reference evidence="2" key="1">
    <citation type="journal article" name="BMC Genomics">
        <title>Long-read sequencing and de novo genome assembly of marine medaka (Oryzias melastigma).</title>
        <authorList>
            <person name="Liang P."/>
            <person name="Saqib H.S.A."/>
            <person name="Ni X."/>
            <person name="Shen Y."/>
        </authorList>
    </citation>
    <scope>NUCLEOTIDE SEQUENCE</scope>
    <source>
        <strain evidence="2">Bigg-433</strain>
    </source>
</reference>
<name>A0A834FML5_ORYME</name>
<evidence type="ECO:0000313" key="3">
    <source>
        <dbReference type="Proteomes" id="UP000646548"/>
    </source>
</evidence>
<dbReference type="AlphaFoldDB" id="A0A834FML5"/>
<feature type="region of interest" description="Disordered" evidence="1">
    <location>
        <begin position="52"/>
        <end position="86"/>
    </location>
</feature>
<dbReference type="Proteomes" id="UP000646548">
    <property type="component" value="Unassembled WGS sequence"/>
</dbReference>
<sequence length="86" mass="9417">MFCQLEGKDCPVRESVFQRLDKRQKAADQDVSQKTPCDDCSDQQFAAAKDHDYTCPPSPEVGRENSTGGGHHSLIRTDKGEAAACC</sequence>
<gene>
    <name evidence="2" type="ORF">FQA47_019682</name>
</gene>
<feature type="compositionally biased region" description="Basic and acidic residues" evidence="1">
    <location>
        <begin position="75"/>
        <end position="86"/>
    </location>
</feature>
<evidence type="ECO:0000313" key="2">
    <source>
        <dbReference type="EMBL" id="KAF6737120.1"/>
    </source>
</evidence>
<accession>A0A834FML5</accession>
<dbReference type="EMBL" id="WKFB01000071">
    <property type="protein sequence ID" value="KAF6737120.1"/>
    <property type="molecule type" value="Genomic_DNA"/>
</dbReference>
<organism evidence="2 3">
    <name type="scientific">Oryzias melastigma</name>
    <name type="common">Marine medaka</name>
    <dbReference type="NCBI Taxonomy" id="30732"/>
    <lineage>
        <taxon>Eukaryota</taxon>
        <taxon>Metazoa</taxon>
        <taxon>Chordata</taxon>
        <taxon>Craniata</taxon>
        <taxon>Vertebrata</taxon>
        <taxon>Euteleostomi</taxon>
        <taxon>Actinopterygii</taxon>
        <taxon>Neopterygii</taxon>
        <taxon>Teleostei</taxon>
        <taxon>Neoteleostei</taxon>
        <taxon>Acanthomorphata</taxon>
        <taxon>Ovalentaria</taxon>
        <taxon>Atherinomorphae</taxon>
        <taxon>Beloniformes</taxon>
        <taxon>Adrianichthyidae</taxon>
        <taxon>Oryziinae</taxon>
        <taxon>Oryzias</taxon>
    </lineage>
</organism>
<protein>
    <submittedName>
        <fullName evidence="2">Uncharacterized protein</fullName>
    </submittedName>
</protein>
<proteinExistence type="predicted"/>